<dbReference type="InterPro" id="IPR029069">
    <property type="entry name" value="HotDog_dom_sf"/>
</dbReference>
<dbReference type="Proteomes" id="UP000243937">
    <property type="component" value="Chromosome"/>
</dbReference>
<dbReference type="EMBL" id="CP021377">
    <property type="protein sequence ID" value="ART82159.1"/>
    <property type="molecule type" value="Genomic_DNA"/>
</dbReference>
<organism evidence="1 2">
    <name type="scientific">Oceanisphaera profunda</name>
    <dbReference type="NCBI Taxonomy" id="1416627"/>
    <lineage>
        <taxon>Bacteria</taxon>
        <taxon>Pseudomonadati</taxon>
        <taxon>Pseudomonadota</taxon>
        <taxon>Gammaproteobacteria</taxon>
        <taxon>Aeromonadales</taxon>
        <taxon>Aeromonadaceae</taxon>
        <taxon>Oceanisphaera</taxon>
    </lineage>
</organism>
<protein>
    <submittedName>
        <fullName evidence="1">Thioesterase</fullName>
    </submittedName>
</protein>
<dbReference type="Pfam" id="PF13279">
    <property type="entry name" value="4HBT_2"/>
    <property type="match status" value="1"/>
</dbReference>
<dbReference type="PANTHER" id="PTHR31793">
    <property type="entry name" value="4-HYDROXYBENZOYL-COA THIOESTERASE FAMILY MEMBER"/>
    <property type="match status" value="1"/>
</dbReference>
<keyword evidence="2" id="KW-1185">Reference proteome</keyword>
<dbReference type="SUPFAM" id="SSF54637">
    <property type="entry name" value="Thioesterase/thiol ester dehydrase-isomerase"/>
    <property type="match status" value="1"/>
</dbReference>
<dbReference type="PANTHER" id="PTHR31793:SF40">
    <property type="entry name" value="ACYL-COA THIOESTER HYDROLASE, YBGC_YBAW FAMILY"/>
    <property type="match status" value="1"/>
</dbReference>
<evidence type="ECO:0000313" key="1">
    <source>
        <dbReference type="EMBL" id="ART82159.1"/>
    </source>
</evidence>
<dbReference type="CDD" id="cd00586">
    <property type="entry name" value="4HBT"/>
    <property type="match status" value="1"/>
</dbReference>
<proteinExistence type="predicted"/>
<dbReference type="RefSeq" id="WP_087035288.1">
    <property type="nucleotide sequence ID" value="NZ_CP021377.1"/>
</dbReference>
<dbReference type="Gene3D" id="3.10.129.10">
    <property type="entry name" value="Hotdog Thioesterase"/>
    <property type="match status" value="1"/>
</dbReference>
<dbReference type="InterPro" id="IPR050563">
    <property type="entry name" value="4-hydroxybenzoyl-CoA_TE"/>
</dbReference>
<accession>A0A1Y0D3T0</accession>
<sequence>MAANDRDFPVSLKIPVAWGDMDALQHVNNVVYFRYFETIRIEYFQRIGLMTLLASEQVMPVVAETSARYRRSVIFPDTLLVEAKVSEVGECGFSMSYQVTSLQQGEVTTQGSARVVMLDKSTGKKKALTAELKRQIVQLEHLPTES</sequence>
<evidence type="ECO:0000313" key="2">
    <source>
        <dbReference type="Proteomes" id="UP000243937"/>
    </source>
</evidence>
<reference evidence="1 2" key="1">
    <citation type="journal article" date="2014" name="Int. J. Syst. Evol. Microbiol.">
        <title>Oceanisphaera profunda sp. nov., a marine bacterium isolated from deep-sea sediment, and emended description of the genus Oceanisphaera.</title>
        <authorList>
            <person name="Xu Z."/>
            <person name="Zhang X.Y."/>
            <person name="Su H.N."/>
            <person name="Yu Z.C."/>
            <person name="Liu C."/>
            <person name="Li H."/>
            <person name="Chen X.L."/>
            <person name="Song X.Y."/>
            <person name="Xie B.B."/>
            <person name="Qin Q.L."/>
            <person name="Zhou B.C."/>
            <person name="Shi M."/>
            <person name="Huang Y."/>
            <person name="Zhang Y.Z."/>
        </authorList>
    </citation>
    <scope>NUCLEOTIDE SEQUENCE [LARGE SCALE GENOMIC DNA]</scope>
    <source>
        <strain evidence="1 2">SM1222</strain>
    </source>
</reference>
<dbReference type="KEGG" id="opf:CBP31_05545"/>
<dbReference type="GO" id="GO:0047617">
    <property type="term" value="F:fatty acyl-CoA hydrolase activity"/>
    <property type="evidence" value="ECO:0007669"/>
    <property type="project" value="TreeGrafter"/>
</dbReference>
<dbReference type="OrthoDB" id="9799036at2"/>
<dbReference type="AlphaFoldDB" id="A0A1Y0D3T0"/>
<name>A0A1Y0D3T0_9GAMM</name>
<gene>
    <name evidence="1" type="ORF">CBP31_05545</name>
</gene>